<gene>
    <name evidence="1" type="ORF">LOK49_LG07G03014</name>
</gene>
<proteinExistence type="predicted"/>
<name>A0ACC0H745_9ERIC</name>
<protein>
    <submittedName>
        <fullName evidence="1">Protein trichome birefringence-like 38</fullName>
    </submittedName>
</protein>
<dbReference type="Proteomes" id="UP001060215">
    <property type="component" value="Chromosome 7"/>
</dbReference>
<evidence type="ECO:0000313" key="2">
    <source>
        <dbReference type="Proteomes" id="UP001060215"/>
    </source>
</evidence>
<keyword evidence="2" id="KW-1185">Reference proteome</keyword>
<dbReference type="EMBL" id="CM045764">
    <property type="protein sequence ID" value="KAI8009134.1"/>
    <property type="molecule type" value="Genomic_DNA"/>
</dbReference>
<sequence length="186" mass="21238">MAILVTCSFSALLVVLLQQQLLGKCKFECDYFKGSWVKDSSYPLFNSKKCPFIENDFNCLKNGRPDLSYLKYKWQPCGSHLPRWDYIQLGNPIVNDMNRLYAMEQALIAWGRWVDSNVVSNKTRVFFQGVSPIPYNGSEWKEPKVNSCKGQMKLVSGSTYPRKLPPAMAVMKEVLRGIGMPVLLQL</sequence>
<reference evidence="1 2" key="1">
    <citation type="journal article" date="2022" name="Plant J.">
        <title>Chromosome-level genome of Camellia lanceoleosa provides a valuable resource for understanding genome evolution and self-incompatibility.</title>
        <authorList>
            <person name="Gong W."/>
            <person name="Xiao S."/>
            <person name="Wang L."/>
            <person name="Liao Z."/>
            <person name="Chang Y."/>
            <person name="Mo W."/>
            <person name="Hu G."/>
            <person name="Li W."/>
            <person name="Zhao G."/>
            <person name="Zhu H."/>
            <person name="Hu X."/>
            <person name="Ji K."/>
            <person name="Xiang X."/>
            <person name="Song Q."/>
            <person name="Yuan D."/>
            <person name="Jin S."/>
            <person name="Zhang L."/>
        </authorList>
    </citation>
    <scope>NUCLEOTIDE SEQUENCE [LARGE SCALE GENOMIC DNA]</scope>
    <source>
        <strain evidence="1">SQ_2022a</strain>
    </source>
</reference>
<organism evidence="1 2">
    <name type="scientific">Camellia lanceoleosa</name>
    <dbReference type="NCBI Taxonomy" id="1840588"/>
    <lineage>
        <taxon>Eukaryota</taxon>
        <taxon>Viridiplantae</taxon>
        <taxon>Streptophyta</taxon>
        <taxon>Embryophyta</taxon>
        <taxon>Tracheophyta</taxon>
        <taxon>Spermatophyta</taxon>
        <taxon>Magnoliopsida</taxon>
        <taxon>eudicotyledons</taxon>
        <taxon>Gunneridae</taxon>
        <taxon>Pentapetalae</taxon>
        <taxon>asterids</taxon>
        <taxon>Ericales</taxon>
        <taxon>Theaceae</taxon>
        <taxon>Camellia</taxon>
    </lineage>
</organism>
<evidence type="ECO:0000313" key="1">
    <source>
        <dbReference type="EMBL" id="KAI8009134.1"/>
    </source>
</evidence>
<comment type="caution">
    <text evidence="1">The sequence shown here is derived from an EMBL/GenBank/DDBJ whole genome shotgun (WGS) entry which is preliminary data.</text>
</comment>
<accession>A0ACC0H745</accession>